<comment type="caution">
    <text evidence="2">The sequence shown here is derived from an EMBL/GenBank/DDBJ whole genome shotgun (WGS) entry which is preliminary data.</text>
</comment>
<dbReference type="AlphaFoldDB" id="A0A0R0D861"/>
<protein>
    <recommendedName>
        <fullName evidence="4">Chorismate lyase</fullName>
    </recommendedName>
</protein>
<accession>A0A0R0D861</accession>
<evidence type="ECO:0000256" key="1">
    <source>
        <dbReference type="SAM" id="SignalP"/>
    </source>
</evidence>
<organism evidence="2 3">
    <name type="scientific">Stenotrophomonas chelatiphaga</name>
    <dbReference type="NCBI Taxonomy" id="517011"/>
    <lineage>
        <taxon>Bacteria</taxon>
        <taxon>Pseudomonadati</taxon>
        <taxon>Pseudomonadota</taxon>
        <taxon>Gammaproteobacteria</taxon>
        <taxon>Lysobacterales</taxon>
        <taxon>Lysobacteraceae</taxon>
        <taxon>Stenotrophomonas</taxon>
    </lineage>
</organism>
<feature type="chain" id="PRO_5006395254" description="Chorismate lyase" evidence="1">
    <location>
        <begin position="28"/>
        <end position="209"/>
    </location>
</feature>
<dbReference type="EMBL" id="LDJK01000046">
    <property type="protein sequence ID" value="KRG73416.1"/>
    <property type="molecule type" value="Genomic_DNA"/>
</dbReference>
<dbReference type="PATRIC" id="fig|517011.3.peg.1873"/>
<dbReference type="Proteomes" id="UP000051386">
    <property type="component" value="Unassembled WGS sequence"/>
</dbReference>
<evidence type="ECO:0000313" key="2">
    <source>
        <dbReference type="EMBL" id="KRG73416.1"/>
    </source>
</evidence>
<keyword evidence="3" id="KW-1185">Reference proteome</keyword>
<reference evidence="2 3" key="1">
    <citation type="submission" date="2015-05" db="EMBL/GenBank/DDBJ databases">
        <title>Genome sequencing and analysis of members of genus Stenotrophomonas.</title>
        <authorList>
            <person name="Patil P.P."/>
            <person name="Midha S."/>
            <person name="Patil P.B."/>
        </authorList>
    </citation>
    <scope>NUCLEOTIDE SEQUENCE [LARGE SCALE GENOMIC DNA]</scope>
    <source>
        <strain evidence="2 3">DSM 21508</strain>
    </source>
</reference>
<feature type="signal peptide" evidence="1">
    <location>
        <begin position="1"/>
        <end position="27"/>
    </location>
</feature>
<name>A0A0R0D861_9GAMM</name>
<proteinExistence type="predicted"/>
<evidence type="ECO:0000313" key="3">
    <source>
        <dbReference type="Proteomes" id="UP000051386"/>
    </source>
</evidence>
<sequence>MGPFDRNDRLRWQAASLLAAAPVAAFAATDPAQEASIASAMASGRHHVEQLHQRVLAGRSATATLEAWCAEHGLAGKARVRAVRVQGVQRDAPDDVRRALQVDASTPLRYRRVQLACGPRVLSEADNWYVPALLTPAMNGLLDGSDEPFGRVVAPLGFKRQTLHDQTYWPARGDGAGATVLEIRALLRDSAQRPFSYVIESYLQGALPH</sequence>
<keyword evidence="1" id="KW-0732">Signal</keyword>
<dbReference type="Gene3D" id="3.40.1410.10">
    <property type="entry name" value="Chorismate lyase-like"/>
    <property type="match status" value="1"/>
</dbReference>
<dbReference type="InterPro" id="IPR028978">
    <property type="entry name" value="Chorismate_lyase_/UTRA_dom_sf"/>
</dbReference>
<gene>
    <name evidence="2" type="ORF">ABB28_10820</name>
</gene>
<evidence type="ECO:0008006" key="4">
    <source>
        <dbReference type="Google" id="ProtNLM"/>
    </source>
</evidence>
<dbReference type="SUPFAM" id="SSF64288">
    <property type="entry name" value="Chorismate lyase-like"/>
    <property type="match status" value="1"/>
</dbReference>